<dbReference type="Pfam" id="PF00440">
    <property type="entry name" value="TetR_N"/>
    <property type="match status" value="1"/>
</dbReference>
<keyword evidence="1" id="KW-0805">Transcription regulation</keyword>
<proteinExistence type="predicted"/>
<dbReference type="PATRIC" id="fig|1415166.3.peg.3834"/>
<feature type="domain" description="HTH tetR-type" evidence="5">
    <location>
        <begin position="14"/>
        <end position="73"/>
    </location>
</feature>
<dbReference type="InterPro" id="IPR001647">
    <property type="entry name" value="HTH_TetR"/>
</dbReference>
<dbReference type="Proteomes" id="UP000019150">
    <property type="component" value="Chromosome"/>
</dbReference>
<keyword evidence="2 4" id="KW-0238">DNA-binding</keyword>
<evidence type="ECO:0000259" key="5">
    <source>
        <dbReference type="PROSITE" id="PS50977"/>
    </source>
</evidence>
<protein>
    <submittedName>
        <fullName evidence="6">Putative transcriptional regulator, TetR family</fullName>
    </submittedName>
</protein>
<feature type="DNA-binding region" description="H-T-H motif" evidence="4">
    <location>
        <begin position="36"/>
        <end position="55"/>
    </location>
</feature>
<accession>W5TMQ6</accession>
<dbReference type="InterPro" id="IPR050109">
    <property type="entry name" value="HTH-type_TetR-like_transc_reg"/>
</dbReference>
<dbReference type="Gene3D" id="1.10.357.10">
    <property type="entry name" value="Tetracycline Repressor, domain 2"/>
    <property type="match status" value="1"/>
</dbReference>
<dbReference type="PRINTS" id="PR00455">
    <property type="entry name" value="HTHTETR"/>
</dbReference>
<gene>
    <name evidence="6" type="ORF">NONO_c37340</name>
</gene>
<dbReference type="GO" id="GO:0003700">
    <property type="term" value="F:DNA-binding transcription factor activity"/>
    <property type="evidence" value="ECO:0007669"/>
    <property type="project" value="TreeGrafter"/>
</dbReference>
<reference evidence="6 7" key="1">
    <citation type="journal article" date="2014" name="Appl. Environ. Microbiol.">
        <title>Insights into the Microbial Degradation of Rubber and Gutta-Percha by Analysis of the Complete Genome of Nocardia nova SH22a.</title>
        <authorList>
            <person name="Luo Q."/>
            <person name="Hiessl S."/>
            <person name="Poehlein A."/>
            <person name="Daniel R."/>
            <person name="Steinbuchel A."/>
        </authorList>
    </citation>
    <scope>NUCLEOTIDE SEQUENCE [LARGE SCALE GENOMIC DNA]</scope>
    <source>
        <strain evidence="6">SH22a</strain>
    </source>
</reference>
<dbReference type="SUPFAM" id="SSF46689">
    <property type="entry name" value="Homeodomain-like"/>
    <property type="match status" value="1"/>
</dbReference>
<evidence type="ECO:0000313" key="7">
    <source>
        <dbReference type="Proteomes" id="UP000019150"/>
    </source>
</evidence>
<evidence type="ECO:0000256" key="3">
    <source>
        <dbReference type="ARBA" id="ARBA00023163"/>
    </source>
</evidence>
<evidence type="ECO:0000313" key="6">
    <source>
        <dbReference type="EMBL" id="AHH18521.1"/>
    </source>
</evidence>
<dbReference type="GO" id="GO:0000976">
    <property type="term" value="F:transcription cis-regulatory region binding"/>
    <property type="evidence" value="ECO:0007669"/>
    <property type="project" value="TreeGrafter"/>
</dbReference>
<keyword evidence="7" id="KW-1185">Reference proteome</keyword>
<name>W5TMQ6_9NOCA</name>
<dbReference type="PANTHER" id="PTHR30055:SF234">
    <property type="entry name" value="HTH-TYPE TRANSCRIPTIONAL REGULATOR BETI"/>
    <property type="match status" value="1"/>
</dbReference>
<dbReference type="InterPro" id="IPR009057">
    <property type="entry name" value="Homeodomain-like_sf"/>
</dbReference>
<dbReference type="OrthoDB" id="9795011at2"/>
<dbReference type="EMBL" id="CP006850">
    <property type="protein sequence ID" value="AHH18521.1"/>
    <property type="molecule type" value="Genomic_DNA"/>
</dbReference>
<dbReference type="HOGENOM" id="CLU_069356_17_3_11"/>
<keyword evidence="3" id="KW-0804">Transcription</keyword>
<dbReference type="PANTHER" id="PTHR30055">
    <property type="entry name" value="HTH-TYPE TRANSCRIPTIONAL REGULATOR RUTR"/>
    <property type="match status" value="1"/>
</dbReference>
<evidence type="ECO:0000256" key="2">
    <source>
        <dbReference type="ARBA" id="ARBA00023125"/>
    </source>
</evidence>
<dbReference type="STRING" id="1415166.NONO_c37340"/>
<dbReference type="AlphaFoldDB" id="W5TMQ6"/>
<sequence>MTARGANRGPAAARENRAALLAAAREVFAEYGADAPLRLIAQRAGVGKGSLYRHFPTRSAVIVAVFEDHVAALERFAARPDTTVEDVLGQVVNRLVDSVAFIAVLDPDDSSDPRLYEPGQRVIALLAAKLADPGLRAGLRPGLTVDEAFLAVSMLAALLHSTPSGERAQAARRGWELLLRALRDPAS</sequence>
<organism evidence="6 7">
    <name type="scientific">Nocardia nova SH22a</name>
    <dbReference type="NCBI Taxonomy" id="1415166"/>
    <lineage>
        <taxon>Bacteria</taxon>
        <taxon>Bacillati</taxon>
        <taxon>Actinomycetota</taxon>
        <taxon>Actinomycetes</taxon>
        <taxon>Mycobacteriales</taxon>
        <taxon>Nocardiaceae</taxon>
        <taxon>Nocardia</taxon>
    </lineage>
</organism>
<dbReference type="KEGG" id="nno:NONO_c37340"/>
<evidence type="ECO:0000256" key="4">
    <source>
        <dbReference type="PROSITE-ProRule" id="PRU00335"/>
    </source>
</evidence>
<dbReference type="PROSITE" id="PS50977">
    <property type="entry name" value="HTH_TETR_2"/>
    <property type="match status" value="1"/>
</dbReference>
<dbReference type="RefSeq" id="WP_081769722.1">
    <property type="nucleotide sequence ID" value="NZ_CP006850.1"/>
</dbReference>
<evidence type="ECO:0000256" key="1">
    <source>
        <dbReference type="ARBA" id="ARBA00023015"/>
    </source>
</evidence>
<dbReference type="eggNOG" id="COG1309">
    <property type="taxonomic scope" value="Bacteria"/>
</dbReference>